<keyword evidence="5" id="KW-0964">Secreted</keyword>
<dbReference type="Pfam" id="PF09286">
    <property type="entry name" value="Pro-kuma_activ"/>
    <property type="match status" value="1"/>
</dbReference>
<sequence>MLLFSPLFTVWTVLSRGTAYAAPSTTNLEVFEELNGVPRGWYQGDLAPAPQLVKFHIAVRQEEKQALLEQHLLQISTPGHDKYGQHYNSEQLAALLRPDADVSDAIMTWLYDSGIPQANIQDNGEWINVVTTVERAEVLLDTQFHYYHHHVTDEVVPVIRTLQYSVPAHLHRHIQMIQPTTHFSRLQPQQSTRAPGPPFEVYGSPTKLNVTYCNTTTPPDCIRALYKIGNFRANSSSGVKLGISGFNYQQAVHSDLQLFLNKWAPKENDTTFKVVTSNGGVNNESGVVDWAKEANLDVQYGTSLSPGIPATFYKTGGLGPLIPDLQQPHNSESIDVQEPFLEHLQFLLNLTDEHLPTVLSISYAADEQSHPVSYMKSVCQLFAKLGARGTSVLVASGDGGPGDGCMTNDGKNTTRFQPQFPSSCPWITAVGGTEQVEPEIATWLSGGGFSDIFARPDYQAEQVENYLDKTVKDRFKGLYNRTGRGIPDISAQAQTTYPMFHMGKELADGGTSFATPVWAAIIANINSARLSKGMKPLGFLNPWLYGDGRKALTDITKGGSQGCFDVALGSGLDAPEVPGAGWNATSGWDAVTGLGTPNFEKTGATGYVGGQALHAIASSTPSSHVSITCLVRRAEKGKIVQDAYPDHVVEVVIGDLDDVETIEEECRKSDLVLQLADTKHMGAAHAIVKGLTWRSRTTGSKPTYIQMSGASLFVKSEVDSDRYGEPPTTIWGDLGRGQRDIIEVIHANPLREMDNYIISQSVSTNVRTALVVGPLIYGTGSGPGNKRSIQAPEIARKTILDGGGFKLRRGLNVWSNIHIKDLGELFATLARTTMHGDRTSDTELDVWGENGVHLPSNGDMAFGDLCESVATEAHSQGLITSPTINSTIDVDEADAAMPGGAIFWGTNAVYKSEKAKVLLGWKPSAPSLQDTVAEMVRIEAERLKS</sequence>
<accession>A0A0D2ATD7</accession>
<comment type="cofactor">
    <cofactor evidence="15">
        <name>Ca(2+)</name>
        <dbReference type="ChEBI" id="CHEBI:29108"/>
    </cofactor>
    <text evidence="15">Binds 1 Ca(2+) ion per subunit.</text>
</comment>
<dbReference type="InterPro" id="IPR030400">
    <property type="entry name" value="Sedolisin_dom"/>
</dbReference>
<evidence type="ECO:0000313" key="18">
    <source>
        <dbReference type="EMBL" id="KIW43101.1"/>
    </source>
</evidence>
<keyword evidence="7 15" id="KW-0479">Metal-binding</keyword>
<comment type="catalytic activity">
    <reaction evidence="1">
        <text>Release of an N-terminal tripeptide from a polypeptide.</text>
        <dbReference type="EC" id="3.4.14.10"/>
    </reaction>
</comment>
<dbReference type="Pfam" id="PF00082">
    <property type="entry name" value="Peptidase_S8"/>
    <property type="match status" value="1"/>
</dbReference>
<dbReference type="PANTHER" id="PTHR14218">
    <property type="entry name" value="PROTEASE S8 TRIPEPTIDYL PEPTIDASE I CLN2"/>
    <property type="match status" value="1"/>
</dbReference>
<evidence type="ECO:0000256" key="12">
    <source>
        <dbReference type="ARBA" id="ARBA00023026"/>
    </source>
</evidence>
<keyword evidence="12" id="KW-0843">Virulence</keyword>
<organism evidence="18 19">
    <name type="scientific">Exophiala oligosperma</name>
    <dbReference type="NCBI Taxonomy" id="215243"/>
    <lineage>
        <taxon>Eukaryota</taxon>
        <taxon>Fungi</taxon>
        <taxon>Dikarya</taxon>
        <taxon>Ascomycota</taxon>
        <taxon>Pezizomycotina</taxon>
        <taxon>Eurotiomycetes</taxon>
        <taxon>Chaetothyriomycetidae</taxon>
        <taxon>Chaetothyriales</taxon>
        <taxon>Herpotrichiellaceae</taxon>
        <taxon>Exophiala</taxon>
    </lineage>
</organism>
<name>A0A0D2ATD7_9EURO</name>
<evidence type="ECO:0000256" key="14">
    <source>
        <dbReference type="ARBA" id="ARBA00023180"/>
    </source>
</evidence>
<evidence type="ECO:0000256" key="3">
    <source>
        <dbReference type="ARBA" id="ARBA00004239"/>
    </source>
</evidence>
<keyword evidence="13" id="KW-0865">Zymogen</keyword>
<dbReference type="AlphaFoldDB" id="A0A0D2ATD7"/>
<keyword evidence="6 15" id="KW-0645">Protease</keyword>
<comment type="function">
    <text evidence="2">Secreted tripeptidyl-peptidase which degrades proteins at acidic pHs and is involved in virulence.</text>
</comment>
<feature type="binding site" evidence="15">
    <location>
        <position position="589"/>
    </location>
    <ligand>
        <name>Ca(2+)</name>
        <dbReference type="ChEBI" id="CHEBI:29108"/>
    </ligand>
</feature>
<dbReference type="CDD" id="cd11377">
    <property type="entry name" value="Pro-peptidase_S53"/>
    <property type="match status" value="1"/>
</dbReference>
<comment type="subcellular location">
    <subcellularLocation>
        <location evidence="3">Secreted</location>
        <location evidence="3">Extracellular space</location>
    </subcellularLocation>
</comment>
<dbReference type="InterPro" id="IPR015366">
    <property type="entry name" value="S53_propep"/>
</dbReference>
<evidence type="ECO:0000256" key="15">
    <source>
        <dbReference type="PROSITE-ProRule" id="PRU01032"/>
    </source>
</evidence>
<feature type="binding site" evidence="15">
    <location>
        <position position="587"/>
    </location>
    <ligand>
        <name>Ca(2+)</name>
        <dbReference type="ChEBI" id="CHEBI:29108"/>
    </ligand>
</feature>
<dbReference type="Proteomes" id="UP000053342">
    <property type="component" value="Unassembled WGS sequence"/>
</dbReference>
<evidence type="ECO:0000256" key="10">
    <source>
        <dbReference type="ARBA" id="ARBA00022825"/>
    </source>
</evidence>
<keyword evidence="8 16" id="KW-0732">Signal</keyword>
<protein>
    <recommendedName>
        <fullName evidence="4">tripeptidyl-peptidase II</fullName>
        <ecNumber evidence="4">3.4.14.10</ecNumber>
    </recommendedName>
</protein>
<feature type="active site" description="Charge relay system" evidence="15">
    <location>
        <position position="297"/>
    </location>
</feature>
<dbReference type="InterPro" id="IPR000209">
    <property type="entry name" value="Peptidase_S8/S53_dom"/>
</dbReference>
<dbReference type="SUPFAM" id="SSF51735">
    <property type="entry name" value="NAD(P)-binding Rossmann-fold domains"/>
    <property type="match status" value="1"/>
</dbReference>
<keyword evidence="10 15" id="KW-0720">Serine protease</keyword>
<evidence type="ECO:0000256" key="9">
    <source>
        <dbReference type="ARBA" id="ARBA00022801"/>
    </source>
</evidence>
<dbReference type="SMART" id="SM00944">
    <property type="entry name" value="Pro-kuma_activ"/>
    <property type="match status" value="1"/>
</dbReference>
<dbReference type="GO" id="GO:0006508">
    <property type="term" value="P:proteolysis"/>
    <property type="evidence" value="ECO:0007669"/>
    <property type="project" value="UniProtKB-KW"/>
</dbReference>
<evidence type="ECO:0000256" key="13">
    <source>
        <dbReference type="ARBA" id="ARBA00023145"/>
    </source>
</evidence>
<keyword evidence="11 15" id="KW-0106">Calcium</keyword>
<dbReference type="EC" id="3.4.14.10" evidence="4"/>
<dbReference type="PROSITE" id="PS51695">
    <property type="entry name" value="SEDOLISIN"/>
    <property type="match status" value="1"/>
</dbReference>
<dbReference type="GO" id="GO:0005576">
    <property type="term" value="C:extracellular region"/>
    <property type="evidence" value="ECO:0007669"/>
    <property type="project" value="UniProtKB-SubCell"/>
</dbReference>
<dbReference type="GO" id="GO:0004252">
    <property type="term" value="F:serine-type endopeptidase activity"/>
    <property type="evidence" value="ECO:0007669"/>
    <property type="project" value="UniProtKB-UniRule"/>
</dbReference>
<feature type="chain" id="PRO_5002238611" description="tripeptidyl-peptidase II" evidence="16">
    <location>
        <begin position="22"/>
        <end position="945"/>
    </location>
</feature>
<dbReference type="CDD" id="cd04056">
    <property type="entry name" value="Peptidases_S53"/>
    <property type="match status" value="1"/>
</dbReference>
<evidence type="ECO:0000256" key="7">
    <source>
        <dbReference type="ARBA" id="ARBA00022723"/>
    </source>
</evidence>
<keyword evidence="19" id="KW-1185">Reference proteome</keyword>
<dbReference type="FunFam" id="3.40.50.200:FF:000015">
    <property type="entry name" value="Tripeptidyl peptidase A"/>
    <property type="match status" value="1"/>
</dbReference>
<feature type="active site" description="Charge relay system" evidence="15">
    <location>
        <position position="512"/>
    </location>
</feature>
<reference evidence="18 19" key="1">
    <citation type="submission" date="2015-01" db="EMBL/GenBank/DDBJ databases">
        <title>The Genome Sequence of Exophiala oligosperma CBS72588.</title>
        <authorList>
            <consortium name="The Broad Institute Genomics Platform"/>
            <person name="Cuomo C."/>
            <person name="de Hoog S."/>
            <person name="Gorbushina A."/>
            <person name="Stielow B."/>
            <person name="Teixiera M."/>
            <person name="Abouelleil A."/>
            <person name="Chapman S.B."/>
            <person name="Priest M."/>
            <person name="Young S.K."/>
            <person name="Wortman J."/>
            <person name="Nusbaum C."/>
            <person name="Birren B."/>
        </authorList>
    </citation>
    <scope>NUCLEOTIDE SEQUENCE [LARGE SCALE GENOMIC DNA]</scope>
    <source>
        <strain evidence="18 19">CBS 72588</strain>
    </source>
</reference>
<evidence type="ECO:0000256" key="16">
    <source>
        <dbReference type="SAM" id="SignalP"/>
    </source>
</evidence>
<dbReference type="GO" id="GO:0046872">
    <property type="term" value="F:metal ion binding"/>
    <property type="evidence" value="ECO:0007669"/>
    <property type="project" value="UniProtKB-UniRule"/>
</dbReference>
<dbReference type="Gene3D" id="3.40.50.720">
    <property type="entry name" value="NAD(P)-binding Rossmann-like Domain"/>
    <property type="match status" value="2"/>
</dbReference>
<dbReference type="Gene3D" id="3.40.50.200">
    <property type="entry name" value="Peptidase S8/S53 domain"/>
    <property type="match status" value="1"/>
</dbReference>
<dbReference type="OrthoDB" id="409122at2759"/>
<dbReference type="InterPro" id="IPR036291">
    <property type="entry name" value="NAD(P)-bd_dom_sf"/>
</dbReference>
<feature type="binding site" evidence="15">
    <location>
        <position position="554"/>
    </location>
    <ligand>
        <name>Ca(2+)</name>
        <dbReference type="ChEBI" id="CHEBI:29108"/>
    </ligand>
</feature>
<dbReference type="InterPro" id="IPR050819">
    <property type="entry name" value="Tripeptidyl-peptidase_I"/>
</dbReference>
<dbReference type="STRING" id="215243.A0A0D2ATD7"/>
<dbReference type="EMBL" id="KN847335">
    <property type="protein sequence ID" value="KIW43101.1"/>
    <property type="molecule type" value="Genomic_DNA"/>
</dbReference>
<evidence type="ECO:0000256" key="2">
    <source>
        <dbReference type="ARBA" id="ARBA00002451"/>
    </source>
</evidence>
<evidence type="ECO:0000259" key="17">
    <source>
        <dbReference type="PROSITE" id="PS51695"/>
    </source>
</evidence>
<dbReference type="PANTHER" id="PTHR14218:SF32">
    <property type="entry name" value="TRIPEPTIDYL PEPTIDASE SED3 (AFU_ORTHOLOGUE AFUA_3G08930)"/>
    <property type="match status" value="1"/>
</dbReference>
<evidence type="ECO:0000256" key="4">
    <source>
        <dbReference type="ARBA" id="ARBA00012462"/>
    </source>
</evidence>
<feature type="active site" description="Charge relay system" evidence="15">
    <location>
        <position position="293"/>
    </location>
</feature>
<gene>
    <name evidence="18" type="ORF">PV06_04246</name>
</gene>
<dbReference type="HOGENOM" id="CLU_311009_0_0_1"/>
<feature type="binding site" evidence="15">
    <location>
        <position position="555"/>
    </location>
    <ligand>
        <name>Ca(2+)</name>
        <dbReference type="ChEBI" id="CHEBI:29108"/>
    </ligand>
</feature>
<keyword evidence="9 15" id="KW-0378">Hydrolase</keyword>
<evidence type="ECO:0000256" key="8">
    <source>
        <dbReference type="ARBA" id="ARBA00022729"/>
    </source>
</evidence>
<dbReference type="VEuPathDB" id="FungiDB:PV06_04246"/>
<keyword evidence="14" id="KW-0325">Glycoprotein</keyword>
<dbReference type="RefSeq" id="XP_016263317.1">
    <property type="nucleotide sequence ID" value="XM_016405111.1"/>
</dbReference>
<feature type="signal peptide" evidence="16">
    <location>
        <begin position="1"/>
        <end position="21"/>
    </location>
</feature>
<dbReference type="GeneID" id="27356320"/>
<evidence type="ECO:0000256" key="1">
    <source>
        <dbReference type="ARBA" id="ARBA00001910"/>
    </source>
</evidence>
<dbReference type="InterPro" id="IPR036852">
    <property type="entry name" value="Peptidase_S8/S53_dom_sf"/>
</dbReference>
<evidence type="ECO:0000256" key="11">
    <source>
        <dbReference type="ARBA" id="ARBA00022837"/>
    </source>
</evidence>
<proteinExistence type="predicted"/>
<dbReference type="SUPFAM" id="SSF52743">
    <property type="entry name" value="Subtilisin-like"/>
    <property type="match status" value="1"/>
</dbReference>
<evidence type="ECO:0000256" key="6">
    <source>
        <dbReference type="ARBA" id="ARBA00022670"/>
    </source>
</evidence>
<evidence type="ECO:0000313" key="19">
    <source>
        <dbReference type="Proteomes" id="UP000053342"/>
    </source>
</evidence>
<dbReference type="GO" id="GO:0008240">
    <property type="term" value="F:tripeptidyl-peptidase activity"/>
    <property type="evidence" value="ECO:0007669"/>
    <property type="project" value="UniProtKB-EC"/>
</dbReference>
<feature type="domain" description="Peptidase S53" evidence="17">
    <location>
        <begin position="216"/>
        <end position="609"/>
    </location>
</feature>
<dbReference type="SUPFAM" id="SSF54897">
    <property type="entry name" value="Protease propeptides/inhibitors"/>
    <property type="match status" value="1"/>
</dbReference>
<evidence type="ECO:0000256" key="5">
    <source>
        <dbReference type="ARBA" id="ARBA00022525"/>
    </source>
</evidence>